<keyword evidence="1" id="KW-0678">Repressor</keyword>
<dbReference type="SUPFAM" id="SSF46689">
    <property type="entry name" value="Homeodomain-like"/>
    <property type="match status" value="1"/>
</dbReference>
<dbReference type="SUPFAM" id="SSF51182">
    <property type="entry name" value="RmlC-like cupins"/>
    <property type="match status" value="1"/>
</dbReference>
<keyword evidence="7" id="KW-1185">Reference proteome</keyword>
<protein>
    <submittedName>
        <fullName evidence="6">AraC-type DNA-binding domain-containing protein</fullName>
    </submittedName>
</protein>
<organism evidence="6 7">
    <name type="scientific">Hahella chejuensis (strain KCTC 2396)</name>
    <dbReference type="NCBI Taxonomy" id="349521"/>
    <lineage>
        <taxon>Bacteria</taxon>
        <taxon>Pseudomonadati</taxon>
        <taxon>Pseudomonadota</taxon>
        <taxon>Gammaproteobacteria</taxon>
        <taxon>Oceanospirillales</taxon>
        <taxon>Hahellaceae</taxon>
        <taxon>Hahella</taxon>
    </lineage>
</organism>
<evidence type="ECO:0000256" key="3">
    <source>
        <dbReference type="ARBA" id="ARBA00023125"/>
    </source>
</evidence>
<dbReference type="eggNOG" id="COG2207">
    <property type="taxonomic scope" value="Bacteria"/>
</dbReference>
<dbReference type="FunFam" id="1.10.10.60:FF:000132">
    <property type="entry name" value="AraC family transcriptional regulator"/>
    <property type="match status" value="1"/>
</dbReference>
<evidence type="ECO:0000256" key="2">
    <source>
        <dbReference type="ARBA" id="ARBA00023015"/>
    </source>
</evidence>
<dbReference type="Gene3D" id="2.60.120.10">
    <property type="entry name" value="Jelly Rolls"/>
    <property type="match status" value="1"/>
</dbReference>
<evidence type="ECO:0000259" key="5">
    <source>
        <dbReference type="PROSITE" id="PS01124"/>
    </source>
</evidence>
<keyword evidence="3 6" id="KW-0238">DNA-binding</keyword>
<dbReference type="GO" id="GO:0043565">
    <property type="term" value="F:sequence-specific DNA binding"/>
    <property type="evidence" value="ECO:0007669"/>
    <property type="project" value="InterPro"/>
</dbReference>
<keyword evidence="4" id="KW-0804">Transcription</keyword>
<dbReference type="RefSeq" id="WP_011396770.1">
    <property type="nucleotide sequence ID" value="NC_007645.1"/>
</dbReference>
<dbReference type="InterPro" id="IPR018060">
    <property type="entry name" value="HTH_AraC"/>
</dbReference>
<dbReference type="InterPro" id="IPR014710">
    <property type="entry name" value="RmlC-like_jellyroll"/>
</dbReference>
<dbReference type="PANTHER" id="PTHR11019:SF159">
    <property type="entry name" value="TRANSCRIPTIONAL REGULATOR-RELATED"/>
    <property type="match status" value="1"/>
</dbReference>
<dbReference type="GO" id="GO:0003700">
    <property type="term" value="F:DNA-binding transcription factor activity"/>
    <property type="evidence" value="ECO:0007669"/>
    <property type="project" value="InterPro"/>
</dbReference>
<dbReference type="InterPro" id="IPR003313">
    <property type="entry name" value="AraC-bd"/>
</dbReference>
<proteinExistence type="predicted"/>
<evidence type="ECO:0000313" key="6">
    <source>
        <dbReference type="EMBL" id="ABC29701.1"/>
    </source>
</evidence>
<dbReference type="InterPro" id="IPR009057">
    <property type="entry name" value="Homeodomain-like_sf"/>
</dbReference>
<reference evidence="6 7" key="1">
    <citation type="journal article" date="2005" name="Nucleic Acids Res.">
        <title>Genomic blueprint of Hahella chejuensis, a marine microbe producing an algicidal agent.</title>
        <authorList>
            <person name="Jeong H."/>
            <person name="Yim J.H."/>
            <person name="Lee C."/>
            <person name="Choi S.-H."/>
            <person name="Park Y.K."/>
            <person name="Yoon S.H."/>
            <person name="Hur C.-G."/>
            <person name="Kang H.-Y."/>
            <person name="Kim D."/>
            <person name="Lee H.H."/>
            <person name="Park K.H."/>
            <person name="Park S.-H."/>
            <person name="Park H.-S."/>
            <person name="Lee H.K."/>
            <person name="Oh T.K."/>
            <person name="Kim J.F."/>
        </authorList>
    </citation>
    <scope>NUCLEOTIDE SEQUENCE [LARGE SCALE GENOMIC DNA]</scope>
    <source>
        <strain evidence="6 7">KCTC 2396</strain>
    </source>
</reference>
<gene>
    <name evidence="6" type="ordered locus">HCH_02929</name>
</gene>
<dbReference type="AlphaFoldDB" id="Q2SI23"/>
<feature type="domain" description="HTH araC/xylS-type" evidence="5">
    <location>
        <begin position="156"/>
        <end position="256"/>
    </location>
</feature>
<dbReference type="KEGG" id="hch:HCH_02929"/>
<sequence>MALIDGEARFDADQLYNAVIGVAAEVGRHDSGMHRHKKAQLLYAPKGCMNITLDNMHCVLPPTRAAWIPANTAHCVRMTNVVAYRSLYFDLSLNGPLPGRISIFCVSGLMRELIERMAFWPWDIAEEKQRNTRALLCEELAQAKTEALQLPLPRDKRLSGWLATLNEPDVLPEPLNQLAHRVGASSKTITRLFNKETGMSYQSWRQQWRLLKAIEKLSEGLSVNDVAYALEFSSDSAFISFFRQHTGQTPYQYVRRG</sequence>
<dbReference type="Pfam" id="PF02311">
    <property type="entry name" value="AraC_binding"/>
    <property type="match status" value="1"/>
</dbReference>
<keyword evidence="2" id="KW-0805">Transcription regulation</keyword>
<dbReference type="STRING" id="349521.HCH_02929"/>
<dbReference type="PANTHER" id="PTHR11019">
    <property type="entry name" value="HTH-TYPE TRANSCRIPTIONAL REGULATOR NIMR"/>
    <property type="match status" value="1"/>
</dbReference>
<dbReference type="Proteomes" id="UP000000238">
    <property type="component" value="Chromosome"/>
</dbReference>
<evidence type="ECO:0000256" key="1">
    <source>
        <dbReference type="ARBA" id="ARBA00022491"/>
    </source>
</evidence>
<name>Q2SI23_HAHCH</name>
<dbReference type="OrthoDB" id="5949386at2"/>
<dbReference type="CDD" id="cd06124">
    <property type="entry name" value="cupin_NimR-like_N"/>
    <property type="match status" value="1"/>
</dbReference>
<evidence type="ECO:0000313" key="7">
    <source>
        <dbReference type="Proteomes" id="UP000000238"/>
    </source>
</evidence>
<dbReference type="Pfam" id="PF12833">
    <property type="entry name" value="HTH_18"/>
    <property type="match status" value="1"/>
</dbReference>
<dbReference type="EMBL" id="CP000155">
    <property type="protein sequence ID" value="ABC29701.1"/>
    <property type="molecule type" value="Genomic_DNA"/>
</dbReference>
<dbReference type="HOGENOM" id="CLU_000445_87_0_6"/>
<dbReference type="Gene3D" id="1.10.10.60">
    <property type="entry name" value="Homeodomain-like"/>
    <property type="match status" value="2"/>
</dbReference>
<dbReference type="InterPro" id="IPR011051">
    <property type="entry name" value="RmlC_Cupin_sf"/>
</dbReference>
<accession>Q2SI23</accession>
<dbReference type="SMART" id="SM00342">
    <property type="entry name" value="HTH_ARAC"/>
    <property type="match status" value="1"/>
</dbReference>
<evidence type="ECO:0000256" key="4">
    <source>
        <dbReference type="ARBA" id="ARBA00023163"/>
    </source>
</evidence>
<dbReference type="PROSITE" id="PS01124">
    <property type="entry name" value="HTH_ARAC_FAMILY_2"/>
    <property type="match status" value="1"/>
</dbReference>